<protein>
    <submittedName>
        <fullName evidence="4">Uncharacterized protein</fullName>
    </submittedName>
</protein>
<organism evidence="4 5">
    <name type="scientific">Entotheonella factor</name>
    <dbReference type="NCBI Taxonomy" id="1429438"/>
    <lineage>
        <taxon>Bacteria</taxon>
        <taxon>Pseudomonadati</taxon>
        <taxon>Nitrospinota/Tectimicrobiota group</taxon>
        <taxon>Candidatus Tectimicrobiota</taxon>
        <taxon>Candidatus Entotheonellia</taxon>
        <taxon>Candidatus Entotheonellales</taxon>
        <taxon>Candidatus Entotheonellaceae</taxon>
        <taxon>Candidatus Entotheonella</taxon>
    </lineage>
</organism>
<evidence type="ECO:0000256" key="1">
    <source>
        <dbReference type="ARBA" id="ARBA00022737"/>
    </source>
</evidence>
<evidence type="ECO:0000313" key="5">
    <source>
        <dbReference type="Proteomes" id="UP000019141"/>
    </source>
</evidence>
<dbReference type="PROSITE" id="PS50088">
    <property type="entry name" value="ANK_REPEAT"/>
    <property type="match status" value="3"/>
</dbReference>
<feature type="repeat" description="ANK" evidence="3">
    <location>
        <begin position="36"/>
        <end position="68"/>
    </location>
</feature>
<dbReference type="InterPro" id="IPR002110">
    <property type="entry name" value="Ankyrin_rpt"/>
</dbReference>
<keyword evidence="5" id="KW-1185">Reference proteome</keyword>
<evidence type="ECO:0000256" key="3">
    <source>
        <dbReference type="PROSITE-ProRule" id="PRU00023"/>
    </source>
</evidence>
<dbReference type="PANTHER" id="PTHR24198:SF165">
    <property type="entry name" value="ANKYRIN REPEAT-CONTAINING PROTEIN-RELATED"/>
    <property type="match status" value="1"/>
</dbReference>
<dbReference type="SMART" id="SM00248">
    <property type="entry name" value="ANK"/>
    <property type="match status" value="6"/>
</dbReference>
<dbReference type="PRINTS" id="PR01415">
    <property type="entry name" value="ANKYRIN"/>
</dbReference>
<reference evidence="4 5" key="1">
    <citation type="journal article" date="2014" name="Nature">
        <title>An environmental bacterial taxon with a large and distinct metabolic repertoire.</title>
        <authorList>
            <person name="Wilson M.C."/>
            <person name="Mori T."/>
            <person name="Ruckert C."/>
            <person name="Uria A.R."/>
            <person name="Helf M.J."/>
            <person name="Takada K."/>
            <person name="Gernert C."/>
            <person name="Steffens U.A."/>
            <person name="Heycke N."/>
            <person name="Schmitt S."/>
            <person name="Rinke C."/>
            <person name="Helfrich E.J."/>
            <person name="Brachmann A.O."/>
            <person name="Gurgui C."/>
            <person name="Wakimoto T."/>
            <person name="Kracht M."/>
            <person name="Crusemann M."/>
            <person name="Hentschel U."/>
            <person name="Abe I."/>
            <person name="Matsunaga S."/>
            <person name="Kalinowski J."/>
            <person name="Takeyama H."/>
            <person name="Piel J."/>
        </authorList>
    </citation>
    <scope>NUCLEOTIDE SEQUENCE [LARGE SCALE GENOMIC DNA]</scope>
    <source>
        <strain evidence="5">TSY1</strain>
    </source>
</reference>
<dbReference type="InterPro" id="IPR036770">
    <property type="entry name" value="Ankyrin_rpt-contain_sf"/>
</dbReference>
<evidence type="ECO:0000313" key="4">
    <source>
        <dbReference type="EMBL" id="ETW94110.1"/>
    </source>
</evidence>
<dbReference type="Pfam" id="PF12796">
    <property type="entry name" value="Ank_2"/>
    <property type="match status" value="2"/>
</dbReference>
<dbReference type="EMBL" id="AZHW01001117">
    <property type="protein sequence ID" value="ETW94110.1"/>
    <property type="molecule type" value="Genomic_DNA"/>
</dbReference>
<feature type="repeat" description="ANK" evidence="3">
    <location>
        <begin position="170"/>
        <end position="202"/>
    </location>
</feature>
<dbReference type="PANTHER" id="PTHR24198">
    <property type="entry name" value="ANKYRIN REPEAT AND PROTEIN KINASE DOMAIN-CONTAINING PROTEIN"/>
    <property type="match status" value="1"/>
</dbReference>
<dbReference type="PROSITE" id="PS50297">
    <property type="entry name" value="ANK_REP_REGION"/>
    <property type="match status" value="3"/>
</dbReference>
<gene>
    <name evidence="4" type="ORF">ETSY1_36265</name>
</gene>
<dbReference type="AlphaFoldDB" id="W4L8S7"/>
<proteinExistence type="predicted"/>
<keyword evidence="2 3" id="KW-0040">ANK repeat</keyword>
<comment type="caution">
    <text evidence="4">The sequence shown here is derived from an EMBL/GenBank/DDBJ whole genome shotgun (WGS) entry which is preliminary data.</text>
</comment>
<dbReference type="Proteomes" id="UP000019141">
    <property type="component" value="Unassembled WGS sequence"/>
</dbReference>
<accession>W4L8S7</accession>
<sequence>MTFEEAIETEDVEQVKAWIAAGVDVNQPFMDDNGEEDYTPLETAVEIGHLEIVNALLRAGASPHQGEFNLLDIAIANRDVEMVRILLTAGEYATGEHTESFHAAWITAVTSGRLKVVQAFIEAGADVNWTGSQGSALFDAIDQRHPGIAQALIEAGADVDARQPGHCGHDGPTPLMEAARYNLPQLTRLLIESGANLNARDQGGRTPLMIAVSAGSDKVVKVLIERGAKLNVSGVGGRKAFLDTFKKRILGVPHDGLHKVFDLLCQAGLSEEAEEDSNGM</sequence>
<dbReference type="SUPFAM" id="SSF48403">
    <property type="entry name" value="Ankyrin repeat"/>
    <property type="match status" value="1"/>
</dbReference>
<keyword evidence="1" id="KW-0677">Repeat</keyword>
<feature type="repeat" description="ANK" evidence="3">
    <location>
        <begin position="203"/>
        <end position="235"/>
    </location>
</feature>
<evidence type="ECO:0000256" key="2">
    <source>
        <dbReference type="ARBA" id="ARBA00023043"/>
    </source>
</evidence>
<name>W4L8S7_ENTF1</name>
<dbReference type="Gene3D" id="1.25.40.20">
    <property type="entry name" value="Ankyrin repeat-containing domain"/>
    <property type="match status" value="1"/>
</dbReference>
<dbReference type="HOGENOM" id="CLU_000134_18_0_7"/>